<proteinExistence type="predicted"/>
<organism evidence="2 3">
    <name type="scientific">Alteraurantiacibacter lauratis</name>
    <dbReference type="NCBI Taxonomy" id="2054627"/>
    <lineage>
        <taxon>Bacteria</taxon>
        <taxon>Pseudomonadati</taxon>
        <taxon>Pseudomonadota</taxon>
        <taxon>Alphaproteobacteria</taxon>
        <taxon>Sphingomonadales</taxon>
        <taxon>Erythrobacteraceae</taxon>
        <taxon>Alteraurantiacibacter</taxon>
    </lineage>
</organism>
<feature type="region of interest" description="Disordered" evidence="1">
    <location>
        <begin position="1"/>
        <end position="31"/>
    </location>
</feature>
<dbReference type="Pfam" id="PF09954">
    <property type="entry name" value="DUF2188"/>
    <property type="match status" value="1"/>
</dbReference>
<gene>
    <name evidence="2" type="ORF">ACFODK_06740</name>
</gene>
<dbReference type="Proteomes" id="UP001595378">
    <property type="component" value="Unassembled WGS sequence"/>
</dbReference>
<evidence type="ECO:0000256" key="1">
    <source>
        <dbReference type="SAM" id="MobiDB-lite"/>
    </source>
</evidence>
<protein>
    <submittedName>
        <fullName evidence="2">DUF2188 domain-containing protein</fullName>
    </submittedName>
</protein>
<comment type="caution">
    <text evidence="2">The sequence shown here is derived from an EMBL/GenBank/DDBJ whole genome shotgun (WGS) entry which is preliminary data.</text>
</comment>
<dbReference type="InterPro" id="IPR018691">
    <property type="entry name" value="DUF2188"/>
</dbReference>
<feature type="compositionally biased region" description="Basic and acidic residues" evidence="1">
    <location>
        <begin position="51"/>
        <end position="64"/>
    </location>
</feature>
<evidence type="ECO:0000313" key="2">
    <source>
        <dbReference type="EMBL" id="MFC3100580.1"/>
    </source>
</evidence>
<feature type="region of interest" description="Disordered" evidence="1">
    <location>
        <begin position="50"/>
        <end position="75"/>
    </location>
</feature>
<dbReference type="EMBL" id="JBHRSU010000017">
    <property type="protein sequence ID" value="MFC3100580.1"/>
    <property type="molecule type" value="Genomic_DNA"/>
</dbReference>
<sequence>MAKQGQHVVRNSSGGWAVKKGGASRATSVHATQADAIAAATRIAQNQKTELYIHGRDGRIRERNSYGNDPHPPRG</sequence>
<keyword evidence="3" id="KW-1185">Reference proteome</keyword>
<dbReference type="RefSeq" id="WP_336920658.1">
    <property type="nucleotide sequence ID" value="NZ_JBANRN010000027.1"/>
</dbReference>
<evidence type="ECO:0000313" key="3">
    <source>
        <dbReference type="Proteomes" id="UP001595378"/>
    </source>
</evidence>
<name>A0ABV7ED11_9SPHN</name>
<accession>A0ABV7ED11</accession>
<reference evidence="3" key="1">
    <citation type="journal article" date="2019" name="Int. J. Syst. Evol. Microbiol.">
        <title>The Global Catalogue of Microorganisms (GCM) 10K type strain sequencing project: providing services to taxonomists for standard genome sequencing and annotation.</title>
        <authorList>
            <consortium name="The Broad Institute Genomics Platform"/>
            <consortium name="The Broad Institute Genome Sequencing Center for Infectious Disease"/>
            <person name="Wu L."/>
            <person name="Ma J."/>
        </authorList>
    </citation>
    <scope>NUCLEOTIDE SEQUENCE [LARGE SCALE GENOMIC DNA]</scope>
    <source>
        <strain evidence="3">KCTC 52606</strain>
    </source>
</reference>